<keyword evidence="8" id="KW-1185">Reference proteome</keyword>
<proteinExistence type="inferred from homology"/>
<dbReference type="Proteomes" id="UP000770015">
    <property type="component" value="Unassembled WGS sequence"/>
</dbReference>
<organism evidence="7 8">
    <name type="scientific">Plectosphaerella plurivora</name>
    <dbReference type="NCBI Taxonomy" id="936078"/>
    <lineage>
        <taxon>Eukaryota</taxon>
        <taxon>Fungi</taxon>
        <taxon>Dikarya</taxon>
        <taxon>Ascomycota</taxon>
        <taxon>Pezizomycotina</taxon>
        <taxon>Sordariomycetes</taxon>
        <taxon>Hypocreomycetidae</taxon>
        <taxon>Glomerellales</taxon>
        <taxon>Plectosphaerellaceae</taxon>
        <taxon>Plectosphaerella</taxon>
    </lineage>
</organism>
<dbReference type="EMBL" id="JAGSXJ010000047">
    <property type="protein sequence ID" value="KAH6662213.1"/>
    <property type="molecule type" value="Genomic_DNA"/>
</dbReference>
<evidence type="ECO:0000313" key="7">
    <source>
        <dbReference type="EMBL" id="KAH6662213.1"/>
    </source>
</evidence>
<evidence type="ECO:0000256" key="6">
    <source>
        <dbReference type="RuleBase" id="RU363053"/>
    </source>
</evidence>
<evidence type="ECO:0000256" key="4">
    <source>
        <dbReference type="ARBA" id="ARBA00022989"/>
    </source>
</evidence>
<dbReference type="AlphaFoldDB" id="A0A9P9A6B0"/>
<evidence type="ECO:0000313" key="8">
    <source>
        <dbReference type="Proteomes" id="UP000770015"/>
    </source>
</evidence>
<reference evidence="7" key="1">
    <citation type="journal article" date="2021" name="Nat. Commun.">
        <title>Genetic determinants of endophytism in the Arabidopsis root mycobiome.</title>
        <authorList>
            <person name="Mesny F."/>
            <person name="Miyauchi S."/>
            <person name="Thiergart T."/>
            <person name="Pickel B."/>
            <person name="Atanasova L."/>
            <person name="Karlsson M."/>
            <person name="Huettel B."/>
            <person name="Barry K.W."/>
            <person name="Haridas S."/>
            <person name="Chen C."/>
            <person name="Bauer D."/>
            <person name="Andreopoulos W."/>
            <person name="Pangilinan J."/>
            <person name="LaButti K."/>
            <person name="Riley R."/>
            <person name="Lipzen A."/>
            <person name="Clum A."/>
            <person name="Drula E."/>
            <person name="Henrissat B."/>
            <person name="Kohler A."/>
            <person name="Grigoriev I.V."/>
            <person name="Martin F.M."/>
            <person name="Hacquard S."/>
        </authorList>
    </citation>
    <scope>NUCLEOTIDE SEQUENCE</scope>
    <source>
        <strain evidence="7">MPI-SDFR-AT-0117</strain>
    </source>
</reference>
<dbReference type="Pfam" id="PF04117">
    <property type="entry name" value="Mpv17_PMP22"/>
    <property type="match status" value="1"/>
</dbReference>
<comment type="caution">
    <text evidence="7">The sequence shown here is derived from an EMBL/GenBank/DDBJ whole genome shotgun (WGS) entry which is preliminary data.</text>
</comment>
<dbReference type="PANTHER" id="PTHR11266:SF80">
    <property type="entry name" value="PEROXISOMAL MEMBRANE PROTEIN 2"/>
    <property type="match status" value="1"/>
</dbReference>
<comment type="similarity">
    <text evidence="2 6">Belongs to the peroxisomal membrane protein PXMP2/4 family.</text>
</comment>
<keyword evidence="4" id="KW-1133">Transmembrane helix</keyword>
<name>A0A9P9A6B0_9PEZI</name>
<dbReference type="InterPro" id="IPR007248">
    <property type="entry name" value="Mpv17_PMP22"/>
</dbReference>
<sequence length="230" mass="25056">MGLDLSPIVSVTLQNAVLSATSNLLAQALTSYRSETPFVVDWVPVVQFIIFTFINTPPNFMWQDFLEQTFPGYHAAPTDAAVEKAARSDDKALDSAKGPELVEPKLNIRNTLIKTVLDQTVGAAINTLLFSIFMNSLKAAMARPAGLDAPEQSVAFLFSRAAIDYSRVDWAQIAERTKAEFFPLIAAGWRLWPAVSLINFACIKTVEGRNLLGGLAGVGWGIYVSLFAAE</sequence>
<evidence type="ECO:0000256" key="1">
    <source>
        <dbReference type="ARBA" id="ARBA00004141"/>
    </source>
</evidence>
<comment type="subcellular location">
    <subcellularLocation>
        <location evidence="1">Membrane</location>
        <topology evidence="1">Multi-pass membrane protein</topology>
    </subcellularLocation>
</comment>
<protein>
    <submittedName>
        <fullName evidence="7">Uncharacterized protein</fullName>
    </submittedName>
</protein>
<accession>A0A9P9A6B0</accession>
<gene>
    <name evidence="7" type="ORF">F5X68DRAFT_178348</name>
</gene>
<evidence type="ECO:0000256" key="2">
    <source>
        <dbReference type="ARBA" id="ARBA00006824"/>
    </source>
</evidence>
<dbReference type="PANTHER" id="PTHR11266">
    <property type="entry name" value="PEROXISOMAL MEMBRANE PROTEIN 2, PXMP2 MPV17"/>
    <property type="match status" value="1"/>
</dbReference>
<dbReference type="GO" id="GO:0005778">
    <property type="term" value="C:peroxisomal membrane"/>
    <property type="evidence" value="ECO:0007669"/>
    <property type="project" value="TreeGrafter"/>
</dbReference>
<keyword evidence="5" id="KW-0472">Membrane</keyword>
<evidence type="ECO:0000256" key="5">
    <source>
        <dbReference type="ARBA" id="ARBA00023136"/>
    </source>
</evidence>
<dbReference type="OrthoDB" id="10267969at2759"/>
<keyword evidence="3" id="KW-0812">Transmembrane</keyword>
<evidence type="ECO:0000256" key="3">
    <source>
        <dbReference type="ARBA" id="ARBA00022692"/>
    </source>
</evidence>